<dbReference type="AlphaFoldDB" id="A0A9D5JWV5"/>
<dbReference type="InterPro" id="IPR018297">
    <property type="entry name" value="A/G_cyclase_CS"/>
</dbReference>
<evidence type="ECO:0000256" key="15">
    <source>
        <dbReference type="ARBA" id="ARBA00032637"/>
    </source>
</evidence>
<evidence type="ECO:0000256" key="16">
    <source>
        <dbReference type="ARBA" id="ARBA00064436"/>
    </source>
</evidence>
<name>A0A9D5JWV5_9BACT</name>
<dbReference type="FunFam" id="3.30.70.1230:FF:000033">
    <property type="entry name" value="Adenylate cyclase"/>
    <property type="match status" value="1"/>
</dbReference>
<dbReference type="PANTHER" id="PTHR11920:SF335">
    <property type="entry name" value="GUANYLATE CYCLASE"/>
    <property type="match status" value="1"/>
</dbReference>
<dbReference type="PROSITE" id="PS00452">
    <property type="entry name" value="GUANYLATE_CYCLASE_1"/>
    <property type="match status" value="1"/>
</dbReference>
<evidence type="ECO:0000256" key="18">
    <source>
        <dbReference type="SAM" id="Phobius"/>
    </source>
</evidence>
<evidence type="ECO:0000313" key="21">
    <source>
        <dbReference type="Proteomes" id="UP000649604"/>
    </source>
</evidence>
<dbReference type="SUPFAM" id="SSF55073">
    <property type="entry name" value="Nucleotide cyclase"/>
    <property type="match status" value="1"/>
</dbReference>
<evidence type="ECO:0000256" key="1">
    <source>
        <dbReference type="ARBA" id="ARBA00001593"/>
    </source>
</evidence>
<comment type="similarity">
    <text evidence="17">Belongs to the adenylyl cyclase class-4/guanylyl cyclase family.</text>
</comment>
<reference evidence="20" key="1">
    <citation type="submission" date="2019-11" db="EMBL/GenBank/DDBJ databases">
        <title>Microbial mats filling the niche in hypersaline microbial mats.</title>
        <authorList>
            <person name="Wong H.L."/>
            <person name="Macleod F.I."/>
            <person name="White R.A. III"/>
            <person name="Burns B.P."/>
        </authorList>
    </citation>
    <scope>NUCLEOTIDE SEQUENCE</scope>
    <source>
        <strain evidence="20">Rbin_158</strain>
    </source>
</reference>
<comment type="caution">
    <text evidence="20">The sequence shown here is derived from an EMBL/GenBank/DDBJ whole genome shotgun (WGS) entry which is preliminary data.</text>
</comment>
<comment type="subcellular location">
    <subcellularLocation>
        <location evidence="2">Membrane</location>
    </subcellularLocation>
</comment>
<keyword evidence="11" id="KW-0115">cAMP biosynthesis</keyword>
<evidence type="ECO:0000256" key="4">
    <source>
        <dbReference type="ARBA" id="ARBA00021420"/>
    </source>
</evidence>
<dbReference type="GO" id="GO:0046872">
    <property type="term" value="F:metal ion binding"/>
    <property type="evidence" value="ECO:0007669"/>
    <property type="project" value="UniProtKB-KW"/>
</dbReference>
<keyword evidence="6" id="KW-0479">Metal-binding</keyword>
<gene>
    <name evidence="20" type="ORF">GF339_14425</name>
</gene>
<keyword evidence="10 18" id="KW-1133">Transmembrane helix</keyword>
<evidence type="ECO:0000256" key="13">
    <source>
        <dbReference type="ARBA" id="ARBA00023239"/>
    </source>
</evidence>
<dbReference type="Proteomes" id="UP000649604">
    <property type="component" value="Unassembled WGS sequence"/>
</dbReference>
<accession>A0A9D5JWV5</accession>
<dbReference type="PANTHER" id="PTHR11920">
    <property type="entry name" value="GUANYLYL CYCLASE"/>
    <property type="match status" value="1"/>
</dbReference>
<evidence type="ECO:0000259" key="19">
    <source>
        <dbReference type="PROSITE" id="PS50125"/>
    </source>
</evidence>
<feature type="transmembrane region" description="Helical" evidence="18">
    <location>
        <begin position="186"/>
        <end position="210"/>
    </location>
</feature>
<dbReference type="Pfam" id="PF00211">
    <property type="entry name" value="Guanylate_cyc"/>
    <property type="match status" value="1"/>
</dbReference>
<feature type="transmembrane region" description="Helical" evidence="18">
    <location>
        <begin position="154"/>
        <end position="174"/>
    </location>
</feature>
<keyword evidence="13 17" id="KW-0456">Lyase</keyword>
<evidence type="ECO:0000256" key="6">
    <source>
        <dbReference type="ARBA" id="ARBA00022723"/>
    </source>
</evidence>
<dbReference type="InterPro" id="IPR029787">
    <property type="entry name" value="Nucleotide_cyclase"/>
</dbReference>
<evidence type="ECO:0000256" key="12">
    <source>
        <dbReference type="ARBA" id="ARBA00023136"/>
    </source>
</evidence>
<keyword evidence="8" id="KW-0067">ATP-binding</keyword>
<evidence type="ECO:0000256" key="7">
    <source>
        <dbReference type="ARBA" id="ARBA00022741"/>
    </source>
</evidence>
<dbReference type="GO" id="GO:0035556">
    <property type="term" value="P:intracellular signal transduction"/>
    <property type="evidence" value="ECO:0007669"/>
    <property type="project" value="InterPro"/>
</dbReference>
<dbReference type="EMBL" id="WJJP01000469">
    <property type="protein sequence ID" value="MBD3325779.1"/>
    <property type="molecule type" value="Genomic_DNA"/>
</dbReference>
<dbReference type="InterPro" id="IPR050401">
    <property type="entry name" value="Cyclic_nucleotide_synthase"/>
</dbReference>
<keyword evidence="12 18" id="KW-0472">Membrane</keyword>
<feature type="transmembrane region" description="Helical" evidence="18">
    <location>
        <begin position="51"/>
        <end position="73"/>
    </location>
</feature>
<evidence type="ECO:0000256" key="8">
    <source>
        <dbReference type="ARBA" id="ARBA00022840"/>
    </source>
</evidence>
<protein>
    <recommendedName>
        <fullName evidence="4">Adenylate cyclase</fullName>
        <ecNumber evidence="3">4.6.1.1</ecNumber>
    </recommendedName>
    <alternativeName>
        <fullName evidence="14">ATP pyrophosphate-lyase</fullName>
    </alternativeName>
    <alternativeName>
        <fullName evidence="15">Adenylyl cyclase</fullName>
    </alternativeName>
</protein>
<dbReference type="EC" id="4.6.1.1" evidence="3"/>
<evidence type="ECO:0000256" key="9">
    <source>
        <dbReference type="ARBA" id="ARBA00022842"/>
    </source>
</evidence>
<evidence type="ECO:0000256" key="11">
    <source>
        <dbReference type="ARBA" id="ARBA00022998"/>
    </source>
</evidence>
<dbReference type="PROSITE" id="PS50125">
    <property type="entry name" value="GUANYLATE_CYCLASE_2"/>
    <property type="match status" value="1"/>
</dbReference>
<proteinExistence type="inferred from homology"/>
<evidence type="ECO:0000256" key="3">
    <source>
        <dbReference type="ARBA" id="ARBA00012201"/>
    </source>
</evidence>
<evidence type="ECO:0000256" key="10">
    <source>
        <dbReference type="ARBA" id="ARBA00022989"/>
    </source>
</evidence>
<dbReference type="GO" id="GO:0006171">
    <property type="term" value="P:cAMP biosynthetic process"/>
    <property type="evidence" value="ECO:0007669"/>
    <property type="project" value="UniProtKB-KW"/>
</dbReference>
<dbReference type="GO" id="GO:0005886">
    <property type="term" value="C:plasma membrane"/>
    <property type="evidence" value="ECO:0007669"/>
    <property type="project" value="UniProtKB-ARBA"/>
</dbReference>
<dbReference type="GO" id="GO:0005524">
    <property type="term" value="F:ATP binding"/>
    <property type="evidence" value="ECO:0007669"/>
    <property type="project" value="UniProtKB-KW"/>
</dbReference>
<keyword evidence="5 18" id="KW-0812">Transmembrane</keyword>
<dbReference type="GO" id="GO:0004016">
    <property type="term" value="F:adenylate cyclase activity"/>
    <property type="evidence" value="ECO:0007669"/>
    <property type="project" value="UniProtKB-EC"/>
</dbReference>
<keyword evidence="9" id="KW-0460">Magnesium</keyword>
<comment type="subunit">
    <text evidence="16">Homodimer. Can also exist as monomer.</text>
</comment>
<organism evidence="20 21">
    <name type="scientific">candidate division KSB3 bacterium</name>
    <dbReference type="NCBI Taxonomy" id="2044937"/>
    <lineage>
        <taxon>Bacteria</taxon>
        <taxon>candidate division KSB3</taxon>
    </lineage>
</organism>
<feature type="transmembrane region" description="Helical" evidence="18">
    <location>
        <begin position="119"/>
        <end position="147"/>
    </location>
</feature>
<evidence type="ECO:0000256" key="2">
    <source>
        <dbReference type="ARBA" id="ARBA00004370"/>
    </source>
</evidence>
<dbReference type="InterPro" id="IPR001054">
    <property type="entry name" value="A/G_cyclase"/>
</dbReference>
<evidence type="ECO:0000313" key="20">
    <source>
        <dbReference type="EMBL" id="MBD3325779.1"/>
    </source>
</evidence>
<evidence type="ECO:0000256" key="14">
    <source>
        <dbReference type="ARBA" id="ARBA00032597"/>
    </source>
</evidence>
<dbReference type="CDD" id="cd07302">
    <property type="entry name" value="CHD"/>
    <property type="match status" value="1"/>
</dbReference>
<dbReference type="SMART" id="SM00044">
    <property type="entry name" value="CYCc"/>
    <property type="match status" value="1"/>
</dbReference>
<keyword evidence="7" id="KW-0547">Nucleotide-binding</keyword>
<feature type="domain" description="Guanylate cyclase" evidence="19">
    <location>
        <begin position="259"/>
        <end position="386"/>
    </location>
</feature>
<evidence type="ECO:0000256" key="17">
    <source>
        <dbReference type="RuleBase" id="RU000405"/>
    </source>
</evidence>
<comment type="catalytic activity">
    <reaction evidence="1">
        <text>ATP = 3',5'-cyclic AMP + diphosphate</text>
        <dbReference type="Rhea" id="RHEA:15389"/>
        <dbReference type="ChEBI" id="CHEBI:30616"/>
        <dbReference type="ChEBI" id="CHEBI:33019"/>
        <dbReference type="ChEBI" id="CHEBI:58165"/>
        <dbReference type="EC" id="4.6.1.1"/>
    </reaction>
</comment>
<dbReference type="Gene3D" id="3.30.70.1230">
    <property type="entry name" value="Nucleotide cyclase"/>
    <property type="match status" value="1"/>
</dbReference>
<feature type="transmembrane region" description="Helical" evidence="18">
    <location>
        <begin position="85"/>
        <end position="107"/>
    </location>
</feature>
<evidence type="ECO:0000256" key="5">
    <source>
        <dbReference type="ARBA" id="ARBA00022692"/>
    </source>
</evidence>
<sequence length="442" mass="49385">MRKILDRVMKFHKRMNQKLAVLRRVRTRLRRLFSPLFRRFTQLPKRVSPRHYRFFVLSNYCYFFALIGHAAAIPLTELVGARRLTLLNLGSVLIYLLALRLNLWGFLKVNLPVVVLEGVAFVVLTAYTLGNIGINALLIPLAMFVFLSPLQSRLGKGVISVVIGAAYAAANYYVQTFTPSVMLGSLTIKILNFTTSCVTIATACFLGYYYQIAAIKAEGKLEQEYHRAENLLHNILPESIATRLKLSPETIADGFEGASILFADIVGFTPLSEQMTPEKTVMLLNEIFSAFDDLVDKYGLEKIKTIGDAYMVVAGLPQPRPDHAEAIAEMALDIMTLMDRFAEQLHQPLQIRIGINSGPAVAGVIGKKKFIYDLWGDTVNTASRMESHGVPGEIQVTKTTHDLLEDSYTFENRGLVEIKGKGRMQVYLLKGKRPRAAHSAMA</sequence>